<gene>
    <name evidence="1" type="ORF">Hokovirus_2_31</name>
</gene>
<dbReference type="EMBL" id="KY684104">
    <property type="protein sequence ID" value="ARF10504.1"/>
    <property type="molecule type" value="Genomic_DNA"/>
</dbReference>
<protein>
    <submittedName>
        <fullName evidence="1">Uncharacterized protein</fullName>
    </submittedName>
</protein>
<name>A0A1V0SFT3_9VIRU</name>
<reference evidence="1" key="1">
    <citation type="journal article" date="2017" name="Science">
        <title>Giant viruses with an expanded complement of translation system components.</title>
        <authorList>
            <person name="Schulz F."/>
            <person name="Yutin N."/>
            <person name="Ivanova N.N."/>
            <person name="Ortega D.R."/>
            <person name="Lee T.K."/>
            <person name="Vierheilig J."/>
            <person name="Daims H."/>
            <person name="Horn M."/>
            <person name="Wagner M."/>
            <person name="Jensen G.J."/>
            <person name="Kyrpides N.C."/>
            <person name="Koonin E.V."/>
            <person name="Woyke T."/>
        </authorList>
    </citation>
    <scope>NUCLEOTIDE SEQUENCE</scope>
    <source>
        <strain evidence="1">HKV1</strain>
    </source>
</reference>
<accession>A0A1V0SFT3</accession>
<sequence length="179" mass="21219">MEFRILKLNACLNTFGEFKMVNSDGLTIEKEQLINAYDFIIIYCDNNYHTIITPILKSQNYVLTNIDTNLFHNYVLTNVSSNVFHNKKIVYYYINNELKDNVYVCTGSGQYMNFEIRNKIFLLGINPYDYFQDKLPCFIFTRYISDVKYLENSHKITKIDVPYLYYLERKGQLTKAAIK</sequence>
<proteinExistence type="predicted"/>
<evidence type="ECO:0000313" key="1">
    <source>
        <dbReference type="EMBL" id="ARF10504.1"/>
    </source>
</evidence>
<organism evidence="1">
    <name type="scientific">Hokovirus HKV1</name>
    <dbReference type="NCBI Taxonomy" id="1977638"/>
    <lineage>
        <taxon>Viruses</taxon>
        <taxon>Varidnaviria</taxon>
        <taxon>Bamfordvirae</taxon>
        <taxon>Nucleocytoviricota</taxon>
        <taxon>Megaviricetes</taxon>
        <taxon>Imitervirales</taxon>
        <taxon>Mimiviridae</taxon>
        <taxon>Klosneuvirinae</taxon>
        <taxon>Hokovirus</taxon>
    </lineage>
</organism>